<evidence type="ECO:0000313" key="1">
    <source>
        <dbReference type="EMBL" id="GGM48759.1"/>
    </source>
</evidence>
<dbReference type="Proteomes" id="UP001248536">
    <property type="component" value="Unassembled WGS sequence"/>
</dbReference>
<dbReference type="InterPro" id="IPR023129">
    <property type="entry name" value="MTH889-like_dom_sf"/>
</dbReference>
<dbReference type="EMBL" id="JAMQCP010000004">
    <property type="protein sequence ID" value="MDS0255709.1"/>
    <property type="molecule type" value="Genomic_DNA"/>
</dbReference>
<protein>
    <submittedName>
        <fullName evidence="2">DUF211 domain-containing protein</fullName>
    </submittedName>
</protein>
<dbReference type="OrthoDB" id="201945at2157"/>
<organism evidence="1 3">
    <name type="scientific">Haloarcula argentinensis</name>
    <dbReference type="NCBI Taxonomy" id="43776"/>
    <lineage>
        <taxon>Archaea</taxon>
        <taxon>Methanobacteriati</taxon>
        <taxon>Methanobacteriota</taxon>
        <taxon>Stenosarchaea group</taxon>
        <taxon>Halobacteria</taxon>
        <taxon>Halobacteriales</taxon>
        <taxon>Haloarculaceae</taxon>
        <taxon>Haloarcula</taxon>
    </lineage>
</organism>
<gene>
    <name evidence="1" type="ORF">GCM10009006_32520</name>
    <name evidence="2" type="ORF">NC662_18525</name>
</gene>
<evidence type="ECO:0000313" key="3">
    <source>
        <dbReference type="Proteomes" id="UP000656367"/>
    </source>
</evidence>
<evidence type="ECO:0000313" key="2">
    <source>
        <dbReference type="EMBL" id="MDS0255709.1"/>
    </source>
</evidence>
<accession>A0A830FQX5</accession>
<name>A0A830FQX5_HALAR</name>
<dbReference type="Gene3D" id="3.30.70.1340">
    <property type="entry name" value="MTH889-like domain"/>
    <property type="match status" value="1"/>
</dbReference>
<dbReference type="InterPro" id="IPR003831">
    <property type="entry name" value="DUF211"/>
</dbReference>
<dbReference type="PANTHER" id="PTHR42240">
    <property type="entry name" value="DUF211 DOMAIN-CONTAINING PROTEIN"/>
    <property type="match status" value="1"/>
</dbReference>
<dbReference type="Pfam" id="PF02680">
    <property type="entry name" value="DUF211"/>
    <property type="match status" value="1"/>
</dbReference>
<dbReference type="PANTHER" id="PTHR42240:SF1">
    <property type="entry name" value="DUF211 DOMAIN-CONTAINING PROTEIN"/>
    <property type="match status" value="1"/>
</dbReference>
<evidence type="ECO:0000313" key="4">
    <source>
        <dbReference type="Proteomes" id="UP001248536"/>
    </source>
</evidence>
<dbReference type="AlphaFoldDB" id="A0A830FQX5"/>
<reference evidence="1" key="2">
    <citation type="submission" date="2020-09" db="EMBL/GenBank/DDBJ databases">
        <authorList>
            <person name="Sun Q."/>
            <person name="Ohkuma M."/>
        </authorList>
    </citation>
    <scope>NUCLEOTIDE SEQUENCE</scope>
    <source>
        <strain evidence="1">JCM 15759</strain>
    </source>
</reference>
<dbReference type="SUPFAM" id="SSF160363">
    <property type="entry name" value="MTH889-like"/>
    <property type="match status" value="1"/>
</dbReference>
<comment type="caution">
    <text evidence="1">The sequence shown here is derived from an EMBL/GenBank/DDBJ whole genome shotgun (WGS) entry which is preliminary data.</text>
</comment>
<reference evidence="2 4" key="3">
    <citation type="submission" date="2022-06" db="EMBL/GenBank/DDBJ databases">
        <title>Haloarcula sp. a new haloarchaeum isolate from saline soil.</title>
        <authorList>
            <person name="Strakova D."/>
            <person name="Galisteo C."/>
            <person name="Sanchez-Porro C."/>
            <person name="Ventosa A."/>
        </authorList>
    </citation>
    <scope>NUCLEOTIDE SEQUENCE [LARGE SCALE GENOMIC DNA]</scope>
    <source>
        <strain evidence="2 4">JCM 15760</strain>
    </source>
</reference>
<dbReference type="EMBL" id="BMON01000003">
    <property type="protein sequence ID" value="GGM48759.1"/>
    <property type="molecule type" value="Genomic_DNA"/>
</dbReference>
<reference evidence="1" key="1">
    <citation type="journal article" date="2014" name="Int. J. Syst. Evol. Microbiol.">
        <title>Complete genome sequence of Corynebacterium casei LMG S-19264T (=DSM 44701T), isolated from a smear-ripened cheese.</title>
        <authorList>
            <consortium name="US DOE Joint Genome Institute (JGI-PGF)"/>
            <person name="Walter F."/>
            <person name="Albersmeier A."/>
            <person name="Kalinowski J."/>
            <person name="Ruckert C."/>
        </authorList>
    </citation>
    <scope>NUCLEOTIDE SEQUENCE</scope>
    <source>
        <strain evidence="1">JCM 15759</strain>
    </source>
</reference>
<keyword evidence="4" id="KW-1185">Reference proteome</keyword>
<proteinExistence type="predicted"/>
<dbReference type="RefSeq" id="WP_005538671.1">
    <property type="nucleotide sequence ID" value="NZ_BAABDY010000007.1"/>
</dbReference>
<sequence>MAAVRRLVIDVLKPHDPPLLTFTNQLAEIESVEGVTSSLIELDQEVQNVKLTFESEDLDFEAIEETIDNLGGSVHSVDQVACGDSVVRDRRTLQDA</sequence>
<dbReference type="Proteomes" id="UP000656367">
    <property type="component" value="Unassembled WGS sequence"/>
</dbReference>